<dbReference type="AlphaFoldDB" id="A0A1E5L376"/>
<feature type="domain" description="DHHA1" evidence="7">
    <location>
        <begin position="333"/>
        <end position="427"/>
    </location>
</feature>
<dbReference type="InterPro" id="IPR004610">
    <property type="entry name" value="RecJ"/>
</dbReference>
<reference evidence="10 11" key="1">
    <citation type="submission" date="2016-09" db="EMBL/GenBank/DDBJ databases">
        <title>Desulfuribacillus arsenicus sp. nov., an obligately anaerobic, dissimilatory arsenic- and antimonate-reducing bacterium isolated from anoxic sediments.</title>
        <authorList>
            <person name="Abin C.A."/>
            <person name="Hollibaugh J.T."/>
        </authorList>
    </citation>
    <scope>NUCLEOTIDE SEQUENCE [LARGE SCALE GENOMIC DNA]</scope>
    <source>
        <strain evidence="10 11">MLFW-2</strain>
    </source>
</reference>
<proteinExistence type="inferred from homology"/>
<dbReference type="Proteomes" id="UP000095255">
    <property type="component" value="Unassembled WGS sequence"/>
</dbReference>
<organism evidence="10 11">
    <name type="scientific">Desulfuribacillus stibiiarsenatis</name>
    <dbReference type="NCBI Taxonomy" id="1390249"/>
    <lineage>
        <taxon>Bacteria</taxon>
        <taxon>Bacillati</taxon>
        <taxon>Bacillota</taxon>
        <taxon>Desulfuribacillia</taxon>
        <taxon>Desulfuribacillales</taxon>
        <taxon>Desulfuribacillaceae</taxon>
        <taxon>Desulfuribacillus</taxon>
    </lineage>
</organism>
<gene>
    <name evidence="10" type="ORF">BHU72_08690</name>
</gene>
<dbReference type="InterPro" id="IPR001667">
    <property type="entry name" value="DDH_dom"/>
</dbReference>
<evidence type="ECO:0000259" key="7">
    <source>
        <dbReference type="Pfam" id="PF02272"/>
    </source>
</evidence>
<evidence type="ECO:0000313" key="11">
    <source>
        <dbReference type="Proteomes" id="UP000095255"/>
    </source>
</evidence>
<dbReference type="STRING" id="1390249.BHU72_08690"/>
<comment type="similarity">
    <text evidence="1">Belongs to the RecJ family.</text>
</comment>
<feature type="domain" description="DDH" evidence="6">
    <location>
        <begin position="71"/>
        <end position="215"/>
    </location>
</feature>
<name>A0A1E5L376_9FIRM</name>
<evidence type="ECO:0000256" key="1">
    <source>
        <dbReference type="ARBA" id="ARBA00005915"/>
    </source>
</evidence>
<dbReference type="Gene3D" id="3.90.1640.30">
    <property type="match status" value="1"/>
</dbReference>
<dbReference type="GO" id="GO:0003676">
    <property type="term" value="F:nucleic acid binding"/>
    <property type="evidence" value="ECO:0007669"/>
    <property type="project" value="InterPro"/>
</dbReference>
<evidence type="ECO:0000256" key="3">
    <source>
        <dbReference type="ARBA" id="ARBA00022722"/>
    </source>
</evidence>
<dbReference type="PANTHER" id="PTHR30255:SF2">
    <property type="entry name" value="SINGLE-STRANDED-DNA-SPECIFIC EXONUCLEASE RECJ"/>
    <property type="match status" value="1"/>
</dbReference>
<dbReference type="Pfam" id="PF02272">
    <property type="entry name" value="DHHA1"/>
    <property type="match status" value="1"/>
</dbReference>
<dbReference type="InterPro" id="IPR003156">
    <property type="entry name" value="DHHA1_dom"/>
</dbReference>
<dbReference type="InterPro" id="IPR051673">
    <property type="entry name" value="SSDNA_exonuclease_RecJ"/>
</dbReference>
<evidence type="ECO:0000256" key="2">
    <source>
        <dbReference type="ARBA" id="ARBA00019841"/>
    </source>
</evidence>
<dbReference type="Pfam" id="PF10141">
    <property type="entry name" value="ssDNA-exonuc_C"/>
    <property type="match status" value="1"/>
</dbReference>
<keyword evidence="4" id="KW-0378">Hydrolase</keyword>
<dbReference type="Pfam" id="PF17768">
    <property type="entry name" value="RecJ_OB"/>
    <property type="match status" value="1"/>
</dbReference>
<accession>A0A1E5L376</accession>
<dbReference type="GO" id="GO:0006310">
    <property type="term" value="P:DNA recombination"/>
    <property type="evidence" value="ECO:0007669"/>
    <property type="project" value="InterPro"/>
</dbReference>
<evidence type="ECO:0000313" key="10">
    <source>
        <dbReference type="EMBL" id="OEH84572.1"/>
    </source>
</evidence>
<keyword evidence="11" id="KW-1185">Reference proteome</keyword>
<keyword evidence="3" id="KW-0540">Nuclease</keyword>
<protein>
    <recommendedName>
        <fullName evidence="2">Single-stranded-DNA-specific exonuclease RecJ</fullName>
    </recommendedName>
</protein>
<feature type="domain" description="RecJ OB" evidence="9">
    <location>
        <begin position="456"/>
        <end position="555"/>
    </location>
</feature>
<evidence type="ECO:0000259" key="9">
    <source>
        <dbReference type="Pfam" id="PF17768"/>
    </source>
</evidence>
<evidence type="ECO:0000259" key="8">
    <source>
        <dbReference type="Pfam" id="PF10141"/>
    </source>
</evidence>
<evidence type="ECO:0000259" key="6">
    <source>
        <dbReference type="Pfam" id="PF01368"/>
    </source>
</evidence>
<dbReference type="GO" id="GO:0008409">
    <property type="term" value="F:5'-3' exonuclease activity"/>
    <property type="evidence" value="ECO:0007669"/>
    <property type="project" value="InterPro"/>
</dbReference>
<dbReference type="Pfam" id="PF01368">
    <property type="entry name" value="DHH"/>
    <property type="match status" value="1"/>
</dbReference>
<dbReference type="PANTHER" id="PTHR30255">
    <property type="entry name" value="SINGLE-STRANDED-DNA-SPECIFIC EXONUCLEASE RECJ"/>
    <property type="match status" value="1"/>
</dbReference>
<dbReference type="InterPro" id="IPR038763">
    <property type="entry name" value="DHH_sf"/>
</dbReference>
<dbReference type="SUPFAM" id="SSF64182">
    <property type="entry name" value="DHH phosphoesterases"/>
    <property type="match status" value="1"/>
</dbReference>
<comment type="caution">
    <text evidence="10">The sequence shown here is derived from an EMBL/GenBank/DDBJ whole genome shotgun (WGS) entry which is preliminary data.</text>
</comment>
<evidence type="ECO:0000256" key="5">
    <source>
        <dbReference type="ARBA" id="ARBA00022839"/>
    </source>
</evidence>
<dbReference type="NCBIfam" id="TIGR00644">
    <property type="entry name" value="recJ"/>
    <property type="match status" value="1"/>
</dbReference>
<evidence type="ECO:0000256" key="4">
    <source>
        <dbReference type="ARBA" id="ARBA00022801"/>
    </source>
</evidence>
<dbReference type="InterPro" id="IPR041122">
    <property type="entry name" value="RecJ_OB"/>
</dbReference>
<sequence>MLRSKKRWILPDAYFQSGSFVEYIMKNRGFSIEKLQKFLSRDESQLFSPFTMKGMKKAVSRIVTAIENEERVLIYGDYDADGVTATSILLLTLRSMKALVEFYIPNRFSEGYGLHAEAIEQAHNRGVRLIITVDTGISAIKEVELANDYGIDVIITDHHEPGIEIPNAYAILNHKYALCEYPEQYLAGVGVAVKLASALLFRLPYEYLDIAALGTVADLVPLLGENRIIVSKGLEKINSDPCIGISALIEIAGLKDKPISTGHLGFQLGPRINAGGRLDTAEIAVKLLTTTDPLEAQTLAKTLDEINVRRQELVEQTYQQAEEVLLQGDYLNNNQVIVLADERWNHGVIGIVASRLLERYYRPVLLIALEDEIGKGSARSIENYHMFEVLQECQHLLLKYGGHAMAAGFSIQKTQIAHLQDACNELANQRLKREDYIQTSSIDILLNIPEVAKRQDEIPSIENLAPFGIGHSQPKCMISGAILQQIQWLGKDKQHVKITVGNQREKLDAIGFHWRNRVDDFINHCLSMQIRFELIGELTINEWNGNRNTQLVLHDCSVSPIQFLRDKEHIDQLKGFLEKYDFRVEVISIEDIELEQLANTCSKIYNEHTYAHPLIYDTVYLVISNSSGKTNELLAQYYEVPEREQFAIVYKVIKQNKGTILYETLRQQLEEVGISERSCRTILHVFQELSFISINHEQIEIIESPEKRNLEESKFYSDLLLNYQIYLKHIYH</sequence>
<feature type="domain" description="Single-stranded-DNA-specific exonuclease RecJ C-terminal" evidence="8">
    <location>
        <begin position="639"/>
        <end position="719"/>
    </location>
</feature>
<keyword evidence="5 10" id="KW-0269">Exonuclease</keyword>
<dbReference type="GO" id="GO:0006281">
    <property type="term" value="P:DNA repair"/>
    <property type="evidence" value="ECO:0007669"/>
    <property type="project" value="InterPro"/>
</dbReference>
<dbReference type="Gene3D" id="3.10.310.30">
    <property type="match status" value="1"/>
</dbReference>
<dbReference type="InterPro" id="IPR018779">
    <property type="entry name" value="RecJ_C"/>
</dbReference>
<dbReference type="EMBL" id="MJAT01000037">
    <property type="protein sequence ID" value="OEH84572.1"/>
    <property type="molecule type" value="Genomic_DNA"/>
</dbReference>